<keyword evidence="2" id="KW-1185">Reference proteome</keyword>
<sequence>MPRHLGTRWRKAPRLLVFGGGNKPNSAACSAAPPRPPRQLCTRLPGGRDCDLAVTPPPVVRKYQLEQYYKFLGTLGIRMKTVSGGVWGAQSLGTQAQSRDWQ</sequence>
<name>A0AAV7NAF6_PLEWA</name>
<accession>A0AAV7NAF6</accession>
<evidence type="ECO:0000313" key="1">
    <source>
        <dbReference type="EMBL" id="KAJ1111348.1"/>
    </source>
</evidence>
<organism evidence="1 2">
    <name type="scientific">Pleurodeles waltl</name>
    <name type="common">Iberian ribbed newt</name>
    <dbReference type="NCBI Taxonomy" id="8319"/>
    <lineage>
        <taxon>Eukaryota</taxon>
        <taxon>Metazoa</taxon>
        <taxon>Chordata</taxon>
        <taxon>Craniata</taxon>
        <taxon>Vertebrata</taxon>
        <taxon>Euteleostomi</taxon>
        <taxon>Amphibia</taxon>
        <taxon>Batrachia</taxon>
        <taxon>Caudata</taxon>
        <taxon>Salamandroidea</taxon>
        <taxon>Salamandridae</taxon>
        <taxon>Pleurodelinae</taxon>
        <taxon>Pleurodeles</taxon>
    </lineage>
</organism>
<protein>
    <submittedName>
        <fullName evidence="1">Uncharacterized protein</fullName>
    </submittedName>
</protein>
<gene>
    <name evidence="1" type="ORF">NDU88_008684</name>
</gene>
<proteinExistence type="predicted"/>
<dbReference type="Proteomes" id="UP001066276">
    <property type="component" value="Chromosome 9"/>
</dbReference>
<comment type="caution">
    <text evidence="1">The sequence shown here is derived from an EMBL/GenBank/DDBJ whole genome shotgun (WGS) entry which is preliminary data.</text>
</comment>
<evidence type="ECO:0000313" key="2">
    <source>
        <dbReference type="Proteomes" id="UP001066276"/>
    </source>
</evidence>
<dbReference type="EMBL" id="JANPWB010000013">
    <property type="protein sequence ID" value="KAJ1111348.1"/>
    <property type="molecule type" value="Genomic_DNA"/>
</dbReference>
<reference evidence="1" key="1">
    <citation type="journal article" date="2022" name="bioRxiv">
        <title>Sequencing and chromosome-scale assembly of the giantPleurodeles waltlgenome.</title>
        <authorList>
            <person name="Brown T."/>
            <person name="Elewa A."/>
            <person name="Iarovenko S."/>
            <person name="Subramanian E."/>
            <person name="Araus A.J."/>
            <person name="Petzold A."/>
            <person name="Susuki M."/>
            <person name="Suzuki K.-i.T."/>
            <person name="Hayashi T."/>
            <person name="Toyoda A."/>
            <person name="Oliveira C."/>
            <person name="Osipova E."/>
            <person name="Leigh N.D."/>
            <person name="Simon A."/>
            <person name="Yun M.H."/>
        </authorList>
    </citation>
    <scope>NUCLEOTIDE SEQUENCE</scope>
    <source>
        <strain evidence="1">20211129_DDA</strain>
        <tissue evidence="1">Liver</tissue>
    </source>
</reference>
<dbReference type="AlphaFoldDB" id="A0AAV7NAF6"/>